<keyword evidence="2" id="KW-1185">Reference proteome</keyword>
<protein>
    <submittedName>
        <fullName evidence="1">Uncharacterized protein</fullName>
    </submittedName>
</protein>
<dbReference type="SUPFAM" id="SSF89372">
    <property type="entry name" value="Fucose-specific lectin"/>
    <property type="match status" value="1"/>
</dbReference>
<reference evidence="1 2" key="1">
    <citation type="submission" date="2021-03" db="EMBL/GenBank/DDBJ databases">
        <title>Sequencing the genomes of 1000 actinobacteria strains.</title>
        <authorList>
            <person name="Klenk H.-P."/>
        </authorList>
    </citation>
    <scope>NUCLEOTIDE SEQUENCE [LARGE SCALE GENOMIC DNA]</scope>
    <source>
        <strain evidence="1 2">DSM 41480</strain>
    </source>
</reference>
<sequence length="207" mass="22960">MTRADGRVEQFQQFYDDSSTSGLPFVWHRAQDVAGGPYGGWERVSAVPAGPKLYQVTAAENGIGGLEAFIPSYGRFCHTVLPVSGGRWGPPEDFGLQPAPYHGGIVLFKERDGRLHAFASSGSSYSSMDVRSQYGSSEAHWADVRWLGKVPEANVGLGAPTSVTQLADGRLHIVAREWNRDRYWQTTERDRFLSWEPWQMCADAMCT</sequence>
<dbReference type="RefSeq" id="WP_209513183.1">
    <property type="nucleotide sequence ID" value="NZ_JAGIOH010000001.1"/>
</dbReference>
<organism evidence="1 2">
    <name type="scientific">Streptomyces syringium</name>
    <dbReference type="NCBI Taxonomy" id="76729"/>
    <lineage>
        <taxon>Bacteria</taxon>
        <taxon>Bacillati</taxon>
        <taxon>Actinomycetota</taxon>
        <taxon>Actinomycetes</taxon>
        <taxon>Kitasatosporales</taxon>
        <taxon>Streptomycetaceae</taxon>
        <taxon>Streptomyces</taxon>
    </lineage>
</organism>
<dbReference type="Proteomes" id="UP001519291">
    <property type="component" value="Unassembled WGS sequence"/>
</dbReference>
<name>A0ABS4XW51_9ACTN</name>
<gene>
    <name evidence="1" type="ORF">JO379_000034</name>
</gene>
<accession>A0ABS4XW51</accession>
<evidence type="ECO:0000313" key="2">
    <source>
        <dbReference type="Proteomes" id="UP001519291"/>
    </source>
</evidence>
<evidence type="ECO:0000313" key="1">
    <source>
        <dbReference type="EMBL" id="MBP2400565.1"/>
    </source>
</evidence>
<dbReference type="GeneID" id="91566941"/>
<dbReference type="EMBL" id="JAGIOH010000001">
    <property type="protein sequence ID" value="MBP2400565.1"/>
    <property type="molecule type" value="Genomic_DNA"/>
</dbReference>
<proteinExistence type="predicted"/>
<comment type="caution">
    <text evidence="1">The sequence shown here is derived from an EMBL/GenBank/DDBJ whole genome shotgun (WGS) entry which is preliminary data.</text>
</comment>